<dbReference type="InterPro" id="IPR027954">
    <property type="entry name" value="Transcobalamin-like_C"/>
</dbReference>
<dbReference type="PROSITE" id="PS51272">
    <property type="entry name" value="SLH"/>
    <property type="match status" value="3"/>
</dbReference>
<evidence type="ECO:0000256" key="1">
    <source>
        <dbReference type="ARBA" id="ARBA00022737"/>
    </source>
</evidence>
<dbReference type="Proteomes" id="UP000304148">
    <property type="component" value="Chromosome"/>
</dbReference>
<evidence type="ECO:0000256" key="3">
    <source>
        <dbReference type="SAM" id="SignalP"/>
    </source>
</evidence>
<reference evidence="6" key="1">
    <citation type="submission" date="2018-08" db="EMBL/GenBank/DDBJ databases">
        <authorList>
            <person name="Chevrot R."/>
        </authorList>
    </citation>
    <scope>NUCLEOTIDE SEQUENCE [LARGE SCALE GENOMIC DNA]</scope>
</reference>
<dbReference type="Gene3D" id="1.50.10.20">
    <property type="match status" value="2"/>
</dbReference>
<feature type="chain" id="PRO_5017037698" evidence="3">
    <location>
        <begin position="33"/>
        <end position="1804"/>
    </location>
</feature>
<keyword evidence="1" id="KW-0677">Repeat</keyword>
<dbReference type="GO" id="GO:0016740">
    <property type="term" value="F:transferase activity"/>
    <property type="evidence" value="ECO:0007669"/>
    <property type="project" value="UniProtKB-KW"/>
</dbReference>
<dbReference type="PANTHER" id="PTHR43308:SF5">
    <property type="entry name" value="S-LAYER PROTEIN _ PEPTIDOGLYCAN ENDO-BETA-N-ACETYLGLUCOSAMINIDASE"/>
    <property type="match status" value="1"/>
</dbReference>
<feature type="domain" description="SLH" evidence="4">
    <location>
        <begin position="1752"/>
        <end position="1804"/>
    </location>
</feature>
<evidence type="ECO:0000313" key="5">
    <source>
        <dbReference type="EMBL" id="SYX86792.1"/>
    </source>
</evidence>
<evidence type="ECO:0000313" key="6">
    <source>
        <dbReference type="Proteomes" id="UP000304148"/>
    </source>
</evidence>
<keyword evidence="3" id="KW-0732">Signal</keyword>
<name>A0A383RJN2_PAEAL</name>
<dbReference type="InterPro" id="IPR051465">
    <property type="entry name" value="Cell_Envelope_Struct_Comp"/>
</dbReference>
<dbReference type="PANTHER" id="PTHR43308">
    <property type="entry name" value="OUTER MEMBRANE PROTEIN ALPHA-RELATED"/>
    <property type="match status" value="1"/>
</dbReference>
<feature type="domain" description="SLH" evidence="4">
    <location>
        <begin position="1623"/>
        <end position="1686"/>
    </location>
</feature>
<feature type="signal peptide" evidence="3">
    <location>
        <begin position="1"/>
        <end position="32"/>
    </location>
</feature>
<dbReference type="EMBL" id="LS992241">
    <property type="protein sequence ID" value="SYX86792.1"/>
    <property type="molecule type" value="Genomic_DNA"/>
</dbReference>
<dbReference type="Pfam" id="PF14478">
    <property type="entry name" value="DUF4430"/>
    <property type="match status" value="4"/>
</dbReference>
<dbReference type="InterPro" id="IPR001119">
    <property type="entry name" value="SLH_dom"/>
</dbReference>
<feature type="domain" description="SLH" evidence="4">
    <location>
        <begin position="1687"/>
        <end position="1750"/>
    </location>
</feature>
<dbReference type="Pfam" id="PF00395">
    <property type="entry name" value="SLH"/>
    <property type="match status" value="3"/>
</dbReference>
<keyword evidence="5" id="KW-0808">Transferase</keyword>
<dbReference type="Gene3D" id="2.170.130.30">
    <property type="match status" value="4"/>
</dbReference>
<dbReference type="Pfam" id="PF00432">
    <property type="entry name" value="Prenyltrans"/>
    <property type="match status" value="2"/>
</dbReference>
<accession>A0A383RJN2</accession>
<proteinExistence type="predicted"/>
<feature type="region of interest" description="Disordered" evidence="2">
    <location>
        <begin position="1290"/>
        <end position="1317"/>
    </location>
</feature>
<dbReference type="SUPFAM" id="SSF48239">
    <property type="entry name" value="Terpenoid cyclases/Protein prenyltransferases"/>
    <property type="match status" value="2"/>
</dbReference>
<dbReference type="RefSeq" id="WP_138188609.1">
    <property type="nucleotide sequence ID" value="NZ_LS992241.1"/>
</dbReference>
<gene>
    <name evidence="5" type="ORF">PBLR_15218</name>
</gene>
<organism evidence="5 6">
    <name type="scientific">Paenibacillus alvei</name>
    <name type="common">Bacillus alvei</name>
    <dbReference type="NCBI Taxonomy" id="44250"/>
    <lineage>
        <taxon>Bacteria</taxon>
        <taxon>Bacillati</taxon>
        <taxon>Bacillota</taxon>
        <taxon>Bacilli</taxon>
        <taxon>Bacillales</taxon>
        <taxon>Paenibacillaceae</taxon>
        <taxon>Paenibacillus</taxon>
    </lineage>
</organism>
<dbReference type="CDD" id="cd00688">
    <property type="entry name" value="ISOPREN_C2_like"/>
    <property type="match status" value="2"/>
</dbReference>
<evidence type="ECO:0000259" key="4">
    <source>
        <dbReference type="PROSITE" id="PS51272"/>
    </source>
</evidence>
<dbReference type="InterPro" id="IPR001330">
    <property type="entry name" value="Prenyltrans"/>
</dbReference>
<evidence type="ECO:0000256" key="2">
    <source>
        <dbReference type="SAM" id="MobiDB-lite"/>
    </source>
</evidence>
<protein>
    <submittedName>
        <fullName evidence="5">Prenyltransferase and squalene oxidase repeat-containing protein</fullName>
    </submittedName>
</protein>
<dbReference type="InterPro" id="IPR008930">
    <property type="entry name" value="Terpenoid_cyclase/PrenylTrfase"/>
</dbReference>
<sequence>MKITNRMLKKSLSALLSIVLLLSLIQPQVIRAASGQGNTQLNNMIENTVQYYKGYYKDAFNRDSVSDSWWELVALWSAGQDLHDGTWRLPTWGTKEPRLRPNAGGTDHIRYIYGLLALGKNPAHAWETNRNLWAELAAQQDPATGAIGGVNKHIWAMLALSAGEKLGQDMGSWNAASKQKAIDYLLKAQYADGGYGLSATGSSGDTDITGMALLALGQYQGQSAVDAAIERAKELLKKRQLDNGGFDSVGTWGSGDNSNSLSTSVSGLVAAGDDVLSAKWKEPNGTVIDAYARFQQNDGSFKWKLTDSSANRMATEQALVALLDIKHGKSVWSRLAEVKLPPDQSQINVQVSVKGIDDVIYQPKLISLDASTKKHTALDVLKLALDQANPSIPYLTSGDGDQARITSIAGQNEGKLGGSDSWKYKVNRNVPSVGAGAYEIKNGDDLYFYYGRQPMISTVSSIQQGAVNPTVDVQLVGDTFTPQASQIDSWLIKQGMTGLKLKSVSLLNSQNAKLVFEGRAVTGDLTVQALGTAVTGQEESNGLAVRLELPKSIGIATLSVEIRTVGQGDIIAPVAIPLYEGDTAFTALKRELEDRNIDFDYSGSGKSVYIKGIDPLWEFDEGPLSGWMYSVNGVFPNSSAGIYTLKDGDVLRWQYTTDMGKDIGSINDPNPSGDKTIVVGENETTVNVGSEQEPLSENKVTLVFLKDELPHVASVTSSTYLEIEPSTYVISSWDRKLELPRILSGSGDILLSRLNEGLSPYNKEATEIDSRIKLGGDQDIHVDKHATLTLKGQGNKEAALMDANGAIVIIPKYDDESVRYDEFYSYANSVGDLVIKTKQFGEFLAYIAKIKDTPGGDNGNGGVVDPPVTGSVTLSVEKHSIGEGDIITPISVPLFKDDTAFTVLERLLKEKGISLQYAGSGDSLSVLSIADLGVSDKGSNSGWMYSVNQKFYAHSANKHKLVDGDVLQWSFTCNLGLDIGGLPSGDSHFQLNEHTKEVLVGTEQNMLSSQKLTFEFRAAELPKILANHTIANLNIDSGTEVTSPWNNDLEMPRSLETNESTLLAKINAELSLKNKETSQIDSRVKVGGDQHIQFSQHVTLTFKGQAIQEAGFVNASGAFTPIPKYSDSSARKDEVYSYVQDGNLIVKTTHFTEFVTYRTKVKDDAGNGSVVNPPATNTITLSVEKRTIGEGDIIAPVRVKLQDGETAFTAMKRAVDQKGISIDYTGSGPTLYVKAIDDLAEFDKGSESGWVYSVNGKFPNYSAGIYNLKNGDVLRWQYTTNLGEDVGNKFEGNKETPGKPGLPVHPGGAGTGGGALTPKQVEESAKLKSLIDGASAWILSNRKFTVQDNFNDWDVMALARSGKKVPSTYYAILENYVKEKKGEFRLVTDYERMALAVTAIGKDPSNVAGFNLLEKIYNNGRMTNQGTNGLVFALLALDANKTVVPNDALWTRDKLIQQLLAQQNSDGGFPLSKESNAVSDIDMTAMSLQALAKYQDRKEVKAATDKALSWLSSQQLANGGFKAWGVETSESISQVIIALSGLGIDLEDKRFVKKDGDLLKALRTYFNTDGGFAHSRGEASNYMATQQALLALTAYDRVLTNRTSLYVMTDAASTGTQKPKDEKITYTDDASISAWAKEAVHKATELGFMQGTGKDKDASQFEPKRELSRAEFAALIVKYAGLQPQGTDSGFTDVSASSWYAGYVATAKEKGLISGVSANKFAPNQAISRQEMAAMLVRMKGLPKDADSSAGPKDQQQVAEWALPYVKYAYQAGLMSGEDGYFKPQLHVTREMAAVVMVRLHGIQ</sequence>